<accession>A0ABV2AFB1</accession>
<dbReference type="EMBL" id="JBDODL010000046">
    <property type="protein sequence ID" value="MES1918346.1"/>
    <property type="molecule type" value="Genomic_DNA"/>
</dbReference>
<name>A0ABV2AFB1_9EUKA</name>
<dbReference type="Proteomes" id="UP001439008">
    <property type="component" value="Unassembled WGS sequence"/>
</dbReference>
<sequence length="303" mass="35876">MSANEINEFIEDDCDKVSKRKPFSFNKTNTHIEYSERDKVTAEKIVEVGKSLPFIFQLGEESYCHKLKCYKRRTNMNLSNVSLQKRKIDFLYPYQRRVLTQIIIMSDFLVHSSIYLTDEIDFDRTVNFDPSGTAIFNLIQCEYVEKPDSETLKKHCTFLLRSINTVFFGKTTFVYMTSIIRSVAERIRNNLLNGSYLFDILVLYPNADPTEFIFGLNVENNFYIYDNTFHSFSINNLEDKEHFVGPINSKCVINVRIFKKNTKPLFDFMNLKDIPFSQKFDDWKFSFVIYNRRNVTEGYYLTY</sequence>
<protein>
    <submittedName>
        <fullName evidence="1">Uncharacterized protein</fullName>
    </submittedName>
</protein>
<keyword evidence="2" id="KW-1185">Reference proteome</keyword>
<comment type="caution">
    <text evidence="1">The sequence shown here is derived from an EMBL/GenBank/DDBJ whole genome shotgun (WGS) entry which is preliminary data.</text>
</comment>
<gene>
    <name evidence="1" type="ORF">MHBO_000326</name>
</gene>
<organism evidence="1 2">
    <name type="scientific">Bonamia ostreae</name>
    <dbReference type="NCBI Taxonomy" id="126728"/>
    <lineage>
        <taxon>Eukaryota</taxon>
        <taxon>Sar</taxon>
        <taxon>Rhizaria</taxon>
        <taxon>Endomyxa</taxon>
        <taxon>Ascetosporea</taxon>
        <taxon>Haplosporida</taxon>
        <taxon>Bonamia</taxon>
    </lineage>
</organism>
<reference evidence="1 2" key="1">
    <citation type="journal article" date="2024" name="BMC Biol.">
        <title>Comparative genomics of Ascetosporea gives new insight into the evolutionary basis for animal parasitism in Rhizaria.</title>
        <authorList>
            <person name="Hiltunen Thoren M."/>
            <person name="Onut-Brannstrom I."/>
            <person name="Alfjorden A."/>
            <person name="Peckova H."/>
            <person name="Swords F."/>
            <person name="Hooper C."/>
            <person name="Holzer A.S."/>
            <person name="Bass D."/>
            <person name="Burki F."/>
        </authorList>
    </citation>
    <scope>NUCLEOTIDE SEQUENCE [LARGE SCALE GENOMIC DNA]</scope>
    <source>
        <strain evidence="1">20-A016</strain>
    </source>
</reference>
<evidence type="ECO:0000313" key="2">
    <source>
        <dbReference type="Proteomes" id="UP001439008"/>
    </source>
</evidence>
<evidence type="ECO:0000313" key="1">
    <source>
        <dbReference type="EMBL" id="MES1918346.1"/>
    </source>
</evidence>
<proteinExistence type="predicted"/>